<dbReference type="EnsemblMetazoa" id="GAUT011052-RA">
    <property type="protein sequence ID" value="GAUT011052-PA"/>
    <property type="gene ID" value="GAUT011052"/>
</dbReference>
<evidence type="ECO:0000313" key="1">
    <source>
        <dbReference type="EnsemblMetazoa" id="GAUT011052-PA"/>
    </source>
</evidence>
<dbReference type="Proteomes" id="UP000078200">
    <property type="component" value="Unassembled WGS sequence"/>
</dbReference>
<name>A0A1A9UP99_GLOAU</name>
<organism evidence="1 2">
    <name type="scientific">Glossina austeni</name>
    <name type="common">Savannah tsetse fly</name>
    <dbReference type="NCBI Taxonomy" id="7395"/>
    <lineage>
        <taxon>Eukaryota</taxon>
        <taxon>Metazoa</taxon>
        <taxon>Ecdysozoa</taxon>
        <taxon>Arthropoda</taxon>
        <taxon>Hexapoda</taxon>
        <taxon>Insecta</taxon>
        <taxon>Pterygota</taxon>
        <taxon>Neoptera</taxon>
        <taxon>Endopterygota</taxon>
        <taxon>Diptera</taxon>
        <taxon>Brachycera</taxon>
        <taxon>Muscomorpha</taxon>
        <taxon>Hippoboscoidea</taxon>
        <taxon>Glossinidae</taxon>
        <taxon>Glossina</taxon>
    </lineage>
</organism>
<dbReference type="VEuPathDB" id="VectorBase:GAUT011052"/>
<evidence type="ECO:0000313" key="2">
    <source>
        <dbReference type="Proteomes" id="UP000078200"/>
    </source>
</evidence>
<proteinExistence type="predicted"/>
<accession>A0A1A9UP99</accession>
<protein>
    <submittedName>
        <fullName evidence="1">Uncharacterized protein</fullName>
    </submittedName>
</protein>
<keyword evidence="2" id="KW-1185">Reference proteome</keyword>
<dbReference type="AlphaFoldDB" id="A0A1A9UP99"/>
<reference evidence="1" key="1">
    <citation type="submission" date="2020-05" db="UniProtKB">
        <authorList>
            <consortium name="EnsemblMetazoa"/>
        </authorList>
    </citation>
    <scope>IDENTIFICATION</scope>
    <source>
        <strain evidence="1">TTRI</strain>
    </source>
</reference>
<sequence>MQINVIVEQGFRLPQCKELRQLQFLIKLWKIKNGTKGLRKGFCQLRIPTCTLLAVHVSQIINLPSNEPVTQCLESPAKCTEFTLFICPLRIFFGPKRIFGMSPMSPHFSCRKSPSQRSIQDSFNMLTQSLADTQTPPNSPKTMKNLVSLL</sequence>